<organism evidence="3 4">
    <name type="scientific">Astrephomene gubernaculifera</name>
    <dbReference type="NCBI Taxonomy" id="47775"/>
    <lineage>
        <taxon>Eukaryota</taxon>
        <taxon>Viridiplantae</taxon>
        <taxon>Chlorophyta</taxon>
        <taxon>core chlorophytes</taxon>
        <taxon>Chlorophyceae</taxon>
        <taxon>CS clade</taxon>
        <taxon>Chlamydomonadales</taxon>
        <taxon>Astrephomenaceae</taxon>
        <taxon>Astrephomene</taxon>
    </lineage>
</organism>
<dbReference type="Proteomes" id="UP001054857">
    <property type="component" value="Unassembled WGS sequence"/>
</dbReference>
<proteinExistence type="predicted"/>
<keyword evidence="4" id="KW-1185">Reference proteome</keyword>
<feature type="region of interest" description="Disordered" evidence="2">
    <location>
        <begin position="158"/>
        <end position="193"/>
    </location>
</feature>
<dbReference type="GO" id="GO:0046872">
    <property type="term" value="F:metal ion binding"/>
    <property type="evidence" value="ECO:0007669"/>
    <property type="project" value="UniProtKB-KW"/>
</dbReference>
<feature type="non-terminal residue" evidence="3">
    <location>
        <position position="299"/>
    </location>
</feature>
<accession>A0AAD3HJQ3</accession>
<evidence type="ECO:0000313" key="3">
    <source>
        <dbReference type="EMBL" id="GFR43327.1"/>
    </source>
</evidence>
<gene>
    <name evidence="3" type="ORF">Agub_g4397</name>
</gene>
<dbReference type="InterPro" id="IPR050690">
    <property type="entry name" value="JHDM1_Histone_Demethylase"/>
</dbReference>
<dbReference type="PANTHER" id="PTHR23123">
    <property type="entry name" value="PHD/F-BOX CONTAINING PROTEIN"/>
    <property type="match status" value="1"/>
</dbReference>
<keyword evidence="1" id="KW-0479">Metal-binding</keyword>
<comment type="caution">
    <text evidence="3">The sequence shown here is derived from an EMBL/GenBank/DDBJ whole genome shotgun (WGS) entry which is preliminary data.</text>
</comment>
<name>A0AAD3HJQ3_9CHLO</name>
<dbReference type="AlphaFoldDB" id="A0AAD3HJQ3"/>
<evidence type="ECO:0000313" key="4">
    <source>
        <dbReference type="Proteomes" id="UP001054857"/>
    </source>
</evidence>
<dbReference type="Gene3D" id="2.60.120.650">
    <property type="entry name" value="Cupin"/>
    <property type="match status" value="1"/>
</dbReference>
<protein>
    <submittedName>
        <fullName evidence="3">Uncharacterized protein</fullName>
    </submittedName>
</protein>
<dbReference type="EMBL" id="BMAR01000005">
    <property type="protein sequence ID" value="GFR43327.1"/>
    <property type="molecule type" value="Genomic_DNA"/>
</dbReference>
<sequence length="299" mass="31328">MAQARPTGVPLPGPAGRGDDVDIVLGTLRSRLRYLRSSREGTVPNTTDDFPADDFRQLGSQLQAWPGYVTEPVQVVDAAGFTDEWVRATGLQTPALVRGYGTYASFLRPLLQDMRDLVLLSKELGEDREIQTLDVAKQAPGPKWTMRQWCLYWKERQTLGPHPEPHPGAAGGGPGASSAAGAGAGAGVGGLPRRAGSEAAAVRGSAAAAAGLSSADEGANTEMEDEADSAFVHQGDVDQFRETSAPRKGIRESNKRRLLALTCAALTDHPAAAPTASAALRVPPPLAAADLVAHVGLAR</sequence>
<reference evidence="3 4" key="1">
    <citation type="journal article" date="2021" name="Sci. Rep.">
        <title>Genome sequencing of the multicellular alga Astrephomene provides insights into convergent evolution of germ-soma differentiation.</title>
        <authorList>
            <person name="Yamashita S."/>
            <person name="Yamamoto K."/>
            <person name="Matsuzaki R."/>
            <person name="Suzuki S."/>
            <person name="Yamaguchi H."/>
            <person name="Hirooka S."/>
            <person name="Minakuchi Y."/>
            <person name="Miyagishima S."/>
            <person name="Kawachi M."/>
            <person name="Toyoda A."/>
            <person name="Nozaki H."/>
        </authorList>
    </citation>
    <scope>NUCLEOTIDE SEQUENCE [LARGE SCALE GENOMIC DNA]</scope>
    <source>
        <strain evidence="3 4">NIES-4017</strain>
    </source>
</reference>
<evidence type="ECO:0000256" key="1">
    <source>
        <dbReference type="ARBA" id="ARBA00022723"/>
    </source>
</evidence>
<evidence type="ECO:0000256" key="2">
    <source>
        <dbReference type="SAM" id="MobiDB-lite"/>
    </source>
</evidence>